<name>A0ABR2IXI7_9EUKA</name>
<dbReference type="PANTHER" id="PTHR47457:SF1">
    <property type="entry name" value="BTB DOMAIN-CONTAINING PROTEIN-RELATED"/>
    <property type="match status" value="1"/>
</dbReference>
<evidence type="ECO:0008006" key="3">
    <source>
        <dbReference type="Google" id="ProtNLM"/>
    </source>
</evidence>
<organism evidence="1 2">
    <name type="scientific">Tritrichomonas musculus</name>
    <dbReference type="NCBI Taxonomy" id="1915356"/>
    <lineage>
        <taxon>Eukaryota</taxon>
        <taxon>Metamonada</taxon>
        <taxon>Parabasalia</taxon>
        <taxon>Tritrichomonadida</taxon>
        <taxon>Tritrichomonadidae</taxon>
        <taxon>Tritrichomonas</taxon>
    </lineage>
</organism>
<keyword evidence="2" id="KW-1185">Reference proteome</keyword>
<dbReference type="SUPFAM" id="SSF49785">
    <property type="entry name" value="Galactose-binding domain-like"/>
    <property type="match status" value="1"/>
</dbReference>
<dbReference type="PANTHER" id="PTHR47457">
    <property type="entry name" value="OS05G0345500 PROTEIN"/>
    <property type="match status" value="1"/>
</dbReference>
<reference evidence="1 2" key="1">
    <citation type="submission" date="2024-04" db="EMBL/GenBank/DDBJ databases">
        <title>Tritrichomonas musculus Genome.</title>
        <authorList>
            <person name="Alves-Ferreira E."/>
            <person name="Grigg M."/>
            <person name="Lorenzi H."/>
            <person name="Galac M."/>
        </authorList>
    </citation>
    <scope>NUCLEOTIDE SEQUENCE [LARGE SCALE GENOMIC DNA]</scope>
    <source>
        <strain evidence="1 2">EAF2021</strain>
    </source>
</reference>
<evidence type="ECO:0000313" key="2">
    <source>
        <dbReference type="Proteomes" id="UP001470230"/>
    </source>
</evidence>
<proteinExistence type="predicted"/>
<dbReference type="EMBL" id="JAPFFF010000014">
    <property type="protein sequence ID" value="KAK8870260.1"/>
    <property type="molecule type" value="Genomic_DNA"/>
</dbReference>
<dbReference type="Proteomes" id="UP001470230">
    <property type="component" value="Unassembled WGS sequence"/>
</dbReference>
<dbReference type="InterPro" id="IPR008979">
    <property type="entry name" value="Galactose-bd-like_sf"/>
</dbReference>
<evidence type="ECO:0000313" key="1">
    <source>
        <dbReference type="EMBL" id="KAK8870260.1"/>
    </source>
</evidence>
<accession>A0ABR2IXI7</accession>
<sequence>MNPTIQLKLESIMHIPMDKYDQDFTFIVNGEEYRTSRIFADLLSRKISKLHFTDPTNDKIYINTGTKGDFKRFLSILNFQINDLRNEDIKFIREISEQLETTDIEIKVNRPEITIENALDRLFEDERFSNFYSSEIEKDIEFVSANFSEIKTVQKDNFKKLEIFTLERIFCNDNFKIDSEDDLLEFVNELFKDDDKYSKLYSHVYFENVGVDKMNEFIDIFSIEYLTPGTWESLSNRLKQKVCISTEKFSERYKGGTSVKRDDSCKRSVEYNNDHYSGIIDYFRKESNINEEVKITASSIAQFDLQKVLQKDFPNNYFATENVSGSWICVEFKNHQVIPTHYTIRSNNCGSNGPHPRNWVIEGSSDSSNWEQIDEQKGNSILNGANQVFTFPIQPSNQHKFKFIRIRQTGVNLQNNNHLYMNYIEFFGKIY</sequence>
<gene>
    <name evidence="1" type="ORF">M9Y10_008137</name>
</gene>
<dbReference type="Gene3D" id="2.60.120.260">
    <property type="entry name" value="Galactose-binding domain-like"/>
    <property type="match status" value="1"/>
</dbReference>
<protein>
    <recommendedName>
        <fullName evidence="3">F5/8 type C domain-containing protein</fullName>
    </recommendedName>
</protein>
<comment type="caution">
    <text evidence="1">The sequence shown here is derived from an EMBL/GenBank/DDBJ whole genome shotgun (WGS) entry which is preliminary data.</text>
</comment>